<comment type="similarity">
    <text evidence="2 10">Belongs to the beta sliding clamp family.</text>
</comment>
<comment type="subunit">
    <text evidence="10">Forms a ring-shaped head-to-tail homodimer around DNA.</text>
</comment>
<dbReference type="InterPro" id="IPR022635">
    <property type="entry name" value="DNA_polIII_beta_C"/>
</dbReference>
<keyword evidence="6 10" id="KW-0548">Nucleotidyltransferase</keyword>
<dbReference type="Pfam" id="PF02768">
    <property type="entry name" value="DNA_pol3_beta_3"/>
    <property type="match status" value="1"/>
</dbReference>
<dbReference type="Pfam" id="PF02767">
    <property type="entry name" value="DNA_pol3_beta_2"/>
    <property type="match status" value="1"/>
</dbReference>
<proteinExistence type="inferred from homology"/>
<evidence type="ECO:0000256" key="3">
    <source>
        <dbReference type="ARBA" id="ARBA00021035"/>
    </source>
</evidence>
<evidence type="ECO:0000256" key="6">
    <source>
        <dbReference type="ARBA" id="ARBA00022695"/>
    </source>
</evidence>
<evidence type="ECO:0000256" key="4">
    <source>
        <dbReference type="ARBA" id="ARBA00022490"/>
    </source>
</evidence>
<evidence type="ECO:0000313" key="15">
    <source>
        <dbReference type="Proteomes" id="UP001580430"/>
    </source>
</evidence>
<evidence type="ECO:0000259" key="12">
    <source>
        <dbReference type="Pfam" id="PF02767"/>
    </source>
</evidence>
<dbReference type="Proteomes" id="UP001580430">
    <property type="component" value="Unassembled WGS sequence"/>
</dbReference>
<dbReference type="InterPro" id="IPR022637">
    <property type="entry name" value="DNA_polIII_beta_cen"/>
</dbReference>
<dbReference type="EMBL" id="JBHIRY010000009">
    <property type="protein sequence ID" value="MFB5761143.1"/>
    <property type="molecule type" value="Genomic_DNA"/>
</dbReference>
<dbReference type="InterPro" id="IPR001001">
    <property type="entry name" value="DNA_polIII_beta"/>
</dbReference>
<evidence type="ECO:0000259" key="11">
    <source>
        <dbReference type="Pfam" id="PF00712"/>
    </source>
</evidence>
<keyword evidence="5 10" id="KW-0808">Transferase</keyword>
<accession>A0ABV5C1J9</accession>
<comment type="caution">
    <text evidence="14">The sequence shown here is derived from an EMBL/GenBank/DDBJ whole genome shotgun (WGS) entry which is preliminary data.</text>
</comment>
<feature type="domain" description="DNA polymerase III beta sliding clamp C-terminal" evidence="13">
    <location>
        <begin position="257"/>
        <end position="369"/>
    </location>
</feature>
<evidence type="ECO:0000256" key="9">
    <source>
        <dbReference type="ARBA" id="ARBA00023125"/>
    </source>
</evidence>
<comment type="function">
    <text evidence="10">Confers DNA tethering and processivity to DNA polymerases and other proteins. Acts as a clamp, forming a ring around DNA (a reaction catalyzed by the clamp-loading complex) which diffuses in an ATP-independent manner freely and bidirectionally along dsDNA. Initially characterized for its ability to contact the catalytic subunit of DNA polymerase III (Pol III), a complex, multichain enzyme responsible for most of the replicative synthesis in bacteria; Pol III exhibits 3'-5' exonuclease proofreading activity. The beta chain is required for initiation of replication as well as for processivity of DNA replication.</text>
</comment>
<dbReference type="Gene3D" id="3.70.10.10">
    <property type="match status" value="1"/>
</dbReference>
<dbReference type="RefSeq" id="WP_375520286.1">
    <property type="nucleotide sequence ID" value="NZ_JBHIRY010000009.1"/>
</dbReference>
<evidence type="ECO:0000256" key="10">
    <source>
        <dbReference type="PIRNR" id="PIRNR000804"/>
    </source>
</evidence>
<comment type="subcellular location">
    <subcellularLocation>
        <location evidence="1 10">Cytoplasm</location>
    </subcellularLocation>
</comment>
<dbReference type="Gene3D" id="3.10.150.10">
    <property type="entry name" value="DNA Polymerase III, subunit A, domain 2"/>
    <property type="match status" value="1"/>
</dbReference>
<dbReference type="PIRSF" id="PIRSF000804">
    <property type="entry name" value="DNA_pol_III_b"/>
    <property type="match status" value="1"/>
</dbReference>
<sequence>MNIVVDSALLADALDEASKTLPKKEIIPVMGCFLIHAAGDKLTITGTDYRATVQSYIEENVQINSAGRAALPKVLLEIIQKIKGEVTIEVKKDQAIISSKNKAIEISGMDPDEYPSPPVIDNSEFIEIKGKDLKDLIRKTVFAADIDGKSMPIITGVHVVIQNGKLKMIATNRHRIARVEKDIECAELGSAVVEARGIKELQKIINDNDEVEFGFSKSDNGDVIYAFAQTERFTFYSRVLEGSYPEVESLLRVSPITEITVERSELIQSLELVLTLAREDKNNSVTLTCSSKEIIIKGQGKENGKAVESIMPVTFKGENFRITINAKYMLEVLGILDMEQISIGYRGPINPMSIEGVNDKSNYHVIMPYKVRND</sequence>
<evidence type="ECO:0000256" key="1">
    <source>
        <dbReference type="ARBA" id="ARBA00004496"/>
    </source>
</evidence>
<evidence type="ECO:0000313" key="14">
    <source>
        <dbReference type="EMBL" id="MFB5761143.1"/>
    </source>
</evidence>
<reference evidence="14 15" key="1">
    <citation type="submission" date="2024-09" db="EMBL/GenBank/DDBJ databases">
        <title>Paenibacillus zeirhizospherea sp. nov., isolated from surface of the maize (Zea mays) roots in a horticulture field, Hungary.</title>
        <authorList>
            <person name="Marton D."/>
            <person name="Farkas M."/>
            <person name="Bedics A."/>
            <person name="Toth E."/>
            <person name="Tancsics A."/>
            <person name="Boka K."/>
            <person name="Marati G."/>
            <person name="Kriszt B."/>
            <person name="Cserhati M."/>
        </authorList>
    </citation>
    <scope>NUCLEOTIDE SEQUENCE [LARGE SCALE GENOMIC DNA]</scope>
    <source>
        <strain evidence="14 15">JCM 18446</strain>
    </source>
</reference>
<feature type="domain" description="DNA polymerase III beta sliding clamp N-terminal" evidence="11">
    <location>
        <begin position="1"/>
        <end position="116"/>
    </location>
</feature>
<dbReference type="InterPro" id="IPR046938">
    <property type="entry name" value="DNA_clamp_sf"/>
</dbReference>
<dbReference type="SUPFAM" id="SSF55979">
    <property type="entry name" value="DNA clamp"/>
    <property type="match status" value="3"/>
</dbReference>
<dbReference type="PANTHER" id="PTHR30478:SF0">
    <property type="entry name" value="BETA SLIDING CLAMP"/>
    <property type="match status" value="1"/>
</dbReference>
<evidence type="ECO:0000256" key="8">
    <source>
        <dbReference type="ARBA" id="ARBA00022932"/>
    </source>
</evidence>
<keyword evidence="4 10" id="KW-0963">Cytoplasm</keyword>
<keyword evidence="8 10" id="KW-0239">DNA-directed DNA polymerase</keyword>
<feature type="domain" description="DNA polymerase III beta sliding clamp central" evidence="12">
    <location>
        <begin position="128"/>
        <end position="246"/>
    </location>
</feature>
<dbReference type="InterPro" id="IPR022634">
    <property type="entry name" value="DNA_polIII_beta_N"/>
</dbReference>
<gene>
    <name evidence="14" type="primary">dnaN</name>
    <name evidence="14" type="ORF">ACE5LO_12145</name>
</gene>
<dbReference type="CDD" id="cd00140">
    <property type="entry name" value="beta_clamp"/>
    <property type="match status" value="1"/>
</dbReference>
<dbReference type="Pfam" id="PF00712">
    <property type="entry name" value="DNA_pol3_beta"/>
    <property type="match status" value="1"/>
</dbReference>
<evidence type="ECO:0000256" key="2">
    <source>
        <dbReference type="ARBA" id="ARBA00010752"/>
    </source>
</evidence>
<dbReference type="NCBIfam" id="TIGR00663">
    <property type="entry name" value="dnan"/>
    <property type="match status" value="1"/>
</dbReference>
<evidence type="ECO:0000259" key="13">
    <source>
        <dbReference type="Pfam" id="PF02768"/>
    </source>
</evidence>
<dbReference type="GO" id="GO:0003887">
    <property type="term" value="F:DNA-directed DNA polymerase activity"/>
    <property type="evidence" value="ECO:0007669"/>
    <property type="project" value="UniProtKB-EC"/>
</dbReference>
<evidence type="ECO:0000256" key="5">
    <source>
        <dbReference type="ARBA" id="ARBA00022679"/>
    </source>
</evidence>
<dbReference type="PANTHER" id="PTHR30478">
    <property type="entry name" value="DNA POLYMERASE III SUBUNIT BETA"/>
    <property type="match status" value="1"/>
</dbReference>
<evidence type="ECO:0000256" key="7">
    <source>
        <dbReference type="ARBA" id="ARBA00022705"/>
    </source>
</evidence>
<name>A0ABV5C1J9_9BACL</name>
<protein>
    <recommendedName>
        <fullName evidence="3 10">Beta sliding clamp</fullName>
    </recommendedName>
</protein>
<keyword evidence="7 10" id="KW-0235">DNA replication</keyword>
<dbReference type="SMART" id="SM00480">
    <property type="entry name" value="POL3Bc"/>
    <property type="match status" value="1"/>
</dbReference>
<organism evidence="14 15">
    <name type="scientific">Paenibacillus medicaginis</name>
    <dbReference type="NCBI Taxonomy" id="1470560"/>
    <lineage>
        <taxon>Bacteria</taxon>
        <taxon>Bacillati</taxon>
        <taxon>Bacillota</taxon>
        <taxon>Bacilli</taxon>
        <taxon>Bacillales</taxon>
        <taxon>Paenibacillaceae</taxon>
        <taxon>Paenibacillus</taxon>
    </lineage>
</organism>
<keyword evidence="15" id="KW-1185">Reference proteome</keyword>
<keyword evidence="9" id="KW-0238">DNA-binding</keyword>